<dbReference type="InterPro" id="IPR003594">
    <property type="entry name" value="HATPase_dom"/>
</dbReference>
<feature type="transmembrane region" description="Helical" evidence="7">
    <location>
        <begin position="355"/>
        <end position="376"/>
    </location>
</feature>
<evidence type="ECO:0000256" key="4">
    <source>
        <dbReference type="ARBA" id="ARBA00022679"/>
    </source>
</evidence>
<dbReference type="SUPFAM" id="SSF47384">
    <property type="entry name" value="Homodimeric domain of signal transducing histidine kinase"/>
    <property type="match status" value="1"/>
</dbReference>
<dbReference type="Gene3D" id="3.30.565.10">
    <property type="entry name" value="Histidine kinase-like ATPase, C-terminal domain"/>
    <property type="match status" value="1"/>
</dbReference>
<dbReference type="SMART" id="SM00388">
    <property type="entry name" value="HisKA"/>
    <property type="match status" value="1"/>
</dbReference>
<feature type="transmembrane region" description="Helical" evidence="7">
    <location>
        <begin position="328"/>
        <end position="348"/>
    </location>
</feature>
<gene>
    <name evidence="9" type="ORF">FHS09_001955</name>
</gene>
<dbReference type="SMART" id="SM00387">
    <property type="entry name" value="HATPase_c"/>
    <property type="match status" value="1"/>
</dbReference>
<dbReference type="InterPro" id="IPR005467">
    <property type="entry name" value="His_kinase_dom"/>
</dbReference>
<dbReference type="FunFam" id="3.30.565.10:FF:000049">
    <property type="entry name" value="Two-component sensor histidine kinase"/>
    <property type="match status" value="1"/>
</dbReference>
<keyword evidence="7" id="KW-0812">Transmembrane</keyword>
<evidence type="ECO:0000313" key="9">
    <source>
        <dbReference type="EMBL" id="MBB3061125.1"/>
    </source>
</evidence>
<feature type="transmembrane region" description="Helical" evidence="7">
    <location>
        <begin position="273"/>
        <end position="294"/>
    </location>
</feature>
<dbReference type="Proteomes" id="UP000535937">
    <property type="component" value="Unassembled WGS sequence"/>
</dbReference>
<evidence type="ECO:0000313" key="10">
    <source>
        <dbReference type="Proteomes" id="UP000535937"/>
    </source>
</evidence>
<evidence type="ECO:0000256" key="3">
    <source>
        <dbReference type="ARBA" id="ARBA00022553"/>
    </source>
</evidence>
<evidence type="ECO:0000256" key="1">
    <source>
        <dbReference type="ARBA" id="ARBA00000085"/>
    </source>
</evidence>
<dbReference type="CDD" id="cd00082">
    <property type="entry name" value="HisKA"/>
    <property type="match status" value="1"/>
</dbReference>
<keyword evidence="3" id="KW-0597">Phosphoprotein</keyword>
<dbReference type="Pfam" id="PF02518">
    <property type="entry name" value="HATPase_c"/>
    <property type="match status" value="1"/>
</dbReference>
<dbReference type="EMBL" id="JACHWZ010000007">
    <property type="protein sequence ID" value="MBB3061125.1"/>
    <property type="molecule type" value="Genomic_DNA"/>
</dbReference>
<dbReference type="InterPro" id="IPR004358">
    <property type="entry name" value="Sig_transdc_His_kin-like_C"/>
</dbReference>
<keyword evidence="7" id="KW-0472">Membrane</keyword>
<evidence type="ECO:0000256" key="2">
    <source>
        <dbReference type="ARBA" id="ARBA00012438"/>
    </source>
</evidence>
<evidence type="ECO:0000256" key="6">
    <source>
        <dbReference type="ARBA" id="ARBA00023012"/>
    </source>
</evidence>
<evidence type="ECO:0000256" key="5">
    <source>
        <dbReference type="ARBA" id="ARBA00022777"/>
    </source>
</evidence>
<dbReference type="InterPro" id="IPR036097">
    <property type="entry name" value="HisK_dim/P_sf"/>
</dbReference>
<evidence type="ECO:0000259" key="8">
    <source>
        <dbReference type="PROSITE" id="PS50109"/>
    </source>
</evidence>
<dbReference type="RefSeq" id="WP_183459214.1">
    <property type="nucleotide sequence ID" value="NZ_JACHWZ010000007.1"/>
</dbReference>
<protein>
    <recommendedName>
        <fullName evidence="2">histidine kinase</fullName>
        <ecNumber evidence="2">2.7.13.3</ecNumber>
    </recommendedName>
</protein>
<sequence length="785" mass="87746">MNRQALCLPGYLSKFYPALIGSLVVVLLMVFSPTQAKSPAFPVQVANGFSPIELTRTDTRYGLASLNHSSGFIPAPEGVALDNAPDLVPQEPTFGLDPDFRLHHRYWLYTRIENSTENSNWVLHISNFGFLQPRVLIRDGSGQTIKTFSNSGYESGTDINTIGRAVKVRLPAGKSYLMVVELKAHHAAWHPYIALMSDRHYQTWKTQQDFAYKLAVGMILGLILLGLTCWLLTREKAFFWASFSAVLQLAYYLEHSSIPAILWQSTYEKTALFWLLIYSTMLSQLAFAGSFLKLNRNSGKWYYAFSGAALTTLLLCVASLVLPFQVNMGLAALSYLIVALVILGSGVAKVRTEGSYYIIYLLGWFPMVLSILQVAWVTQGPRETLGEVTVSYKMIHVLYIQIVHMFLHTIALILLIRALREEKLRAEYISQAKSRFIAQSSHDLSQPLNSMSIFLEYLRPHIHGLDGTKIFDRLKNTHRQMSESFKSIMDLSKLESGTIRPELKPVNLSDLFFRLQHEYRMLAAEKNIELSFQPCSLKVFSDPVLLERILRNLISNAVKYTDSGKVIVGCRRGGENVVIQVLDTGCGIDKETQNHIFDIYYRSARDPKQTDGSGIGLSIVKHISELLHHPVNMTSVPGKGSIFTISVPRLGEVSPSQHETVKPAENMPVVALVFQDNELRDSLIERLERWHCSVLTFSSVEAARQSSTPASVLLCEYPSLRSASLSSEAAGMLAQQTVAACVCDPDTPLPDNWIALSTAVLPSQLRALLNVALRRRRSQLSLTPA</sequence>
<feature type="transmembrane region" description="Helical" evidence="7">
    <location>
        <begin position="301"/>
        <end position="322"/>
    </location>
</feature>
<feature type="transmembrane region" description="Helical" evidence="7">
    <location>
        <begin position="210"/>
        <end position="232"/>
    </location>
</feature>
<dbReference type="InterPro" id="IPR050736">
    <property type="entry name" value="Sensor_HK_Regulatory"/>
</dbReference>
<dbReference type="SUPFAM" id="SSF55874">
    <property type="entry name" value="ATPase domain of HSP90 chaperone/DNA topoisomerase II/histidine kinase"/>
    <property type="match status" value="1"/>
</dbReference>
<evidence type="ECO:0000256" key="7">
    <source>
        <dbReference type="SAM" id="Phobius"/>
    </source>
</evidence>
<dbReference type="GO" id="GO:0000155">
    <property type="term" value="F:phosphorelay sensor kinase activity"/>
    <property type="evidence" value="ECO:0007669"/>
    <property type="project" value="InterPro"/>
</dbReference>
<organism evidence="9 10">
    <name type="scientific">Microbulbifer rhizosphaerae</name>
    <dbReference type="NCBI Taxonomy" id="1562603"/>
    <lineage>
        <taxon>Bacteria</taxon>
        <taxon>Pseudomonadati</taxon>
        <taxon>Pseudomonadota</taxon>
        <taxon>Gammaproteobacteria</taxon>
        <taxon>Cellvibrionales</taxon>
        <taxon>Microbulbiferaceae</taxon>
        <taxon>Microbulbifer</taxon>
    </lineage>
</organism>
<dbReference type="InterPro" id="IPR011623">
    <property type="entry name" value="7TMR_DISM_rcpt_extracell_dom1"/>
</dbReference>
<proteinExistence type="predicted"/>
<dbReference type="Gene3D" id="1.10.287.130">
    <property type="match status" value="1"/>
</dbReference>
<comment type="catalytic activity">
    <reaction evidence="1">
        <text>ATP + protein L-histidine = ADP + protein N-phospho-L-histidine.</text>
        <dbReference type="EC" id="2.7.13.3"/>
    </reaction>
</comment>
<accession>A0A7W4WBA3</accession>
<dbReference type="AlphaFoldDB" id="A0A7W4WBA3"/>
<reference evidence="9 10" key="1">
    <citation type="submission" date="2020-08" db="EMBL/GenBank/DDBJ databases">
        <title>Genomic Encyclopedia of Type Strains, Phase III (KMG-III): the genomes of soil and plant-associated and newly described type strains.</title>
        <authorList>
            <person name="Whitman W."/>
        </authorList>
    </citation>
    <scope>NUCLEOTIDE SEQUENCE [LARGE SCALE GENOMIC DNA]</scope>
    <source>
        <strain evidence="9 10">CECT 8799</strain>
    </source>
</reference>
<keyword evidence="5 9" id="KW-0418">Kinase</keyword>
<keyword evidence="4" id="KW-0808">Transferase</keyword>
<feature type="domain" description="Histidine kinase" evidence="8">
    <location>
        <begin position="439"/>
        <end position="651"/>
    </location>
</feature>
<feature type="transmembrane region" description="Helical" evidence="7">
    <location>
        <begin position="396"/>
        <end position="416"/>
    </location>
</feature>
<dbReference type="PROSITE" id="PS50109">
    <property type="entry name" value="HIS_KIN"/>
    <property type="match status" value="1"/>
</dbReference>
<keyword evidence="7" id="KW-1133">Transmembrane helix</keyword>
<dbReference type="Pfam" id="PF07695">
    <property type="entry name" value="7TMR-DISM_7TM"/>
    <property type="match status" value="1"/>
</dbReference>
<name>A0A7W4WBA3_9GAMM</name>
<keyword evidence="10" id="KW-1185">Reference proteome</keyword>
<keyword evidence="6" id="KW-0902">Two-component regulatory system</keyword>
<dbReference type="PANTHER" id="PTHR43711:SF26">
    <property type="entry name" value="SENSOR HISTIDINE KINASE RCSC"/>
    <property type="match status" value="1"/>
</dbReference>
<dbReference type="PRINTS" id="PR00344">
    <property type="entry name" value="BCTRLSENSOR"/>
</dbReference>
<dbReference type="PANTHER" id="PTHR43711">
    <property type="entry name" value="TWO-COMPONENT HISTIDINE KINASE"/>
    <property type="match status" value="1"/>
</dbReference>
<dbReference type="Pfam" id="PF00512">
    <property type="entry name" value="HisKA"/>
    <property type="match status" value="1"/>
</dbReference>
<dbReference type="EC" id="2.7.13.3" evidence="2"/>
<dbReference type="InterPro" id="IPR003661">
    <property type="entry name" value="HisK_dim/P_dom"/>
</dbReference>
<dbReference type="InterPro" id="IPR036890">
    <property type="entry name" value="HATPase_C_sf"/>
</dbReference>
<comment type="caution">
    <text evidence="9">The sequence shown here is derived from an EMBL/GenBank/DDBJ whole genome shotgun (WGS) entry which is preliminary data.</text>
</comment>